<dbReference type="Proteomes" id="UP000676325">
    <property type="component" value="Unassembled WGS sequence"/>
</dbReference>
<comment type="caution">
    <text evidence="1">The sequence shown here is derived from an EMBL/GenBank/DDBJ whole genome shotgun (WGS) entry which is preliminary data.</text>
</comment>
<reference evidence="1" key="1">
    <citation type="submission" date="2021-04" db="EMBL/GenBank/DDBJ databases">
        <title>Genome based classification of Actinospica acidithermotolerans sp. nov., an actinobacterium isolated from an Indonesian hot spring.</title>
        <authorList>
            <person name="Kusuma A.B."/>
            <person name="Putra K.E."/>
            <person name="Nafisah S."/>
            <person name="Loh J."/>
            <person name="Nouioui I."/>
            <person name="Goodfellow M."/>
        </authorList>
    </citation>
    <scope>NUCLEOTIDE SEQUENCE</scope>
    <source>
        <strain evidence="1">MGRD01-02</strain>
    </source>
</reference>
<evidence type="ECO:0000313" key="2">
    <source>
        <dbReference type="Proteomes" id="UP000676325"/>
    </source>
</evidence>
<sequence>MDQDEYQQHISAWGEREFDALYYRLTGGYELIVFNGRPIGEQHEGMWTVHAFHYGQPLHTINHLIRLSPSTHLDAARSAVVTLKCAGLIGADAVEA</sequence>
<dbReference type="RefSeq" id="WP_212520130.1">
    <property type="nucleotide sequence ID" value="NZ_JAGSOH010000071.1"/>
</dbReference>
<dbReference type="AlphaFoldDB" id="A0A941ECL8"/>
<gene>
    <name evidence="1" type="ORF">KDK95_21995</name>
</gene>
<accession>A0A941ECL8</accession>
<evidence type="ECO:0000313" key="1">
    <source>
        <dbReference type="EMBL" id="MBR7828996.1"/>
    </source>
</evidence>
<dbReference type="EMBL" id="JAGSOH010000071">
    <property type="protein sequence ID" value="MBR7828996.1"/>
    <property type="molecule type" value="Genomic_DNA"/>
</dbReference>
<keyword evidence="2" id="KW-1185">Reference proteome</keyword>
<organism evidence="1 2">
    <name type="scientific">Actinospica acidithermotolerans</name>
    <dbReference type="NCBI Taxonomy" id="2828514"/>
    <lineage>
        <taxon>Bacteria</taxon>
        <taxon>Bacillati</taxon>
        <taxon>Actinomycetota</taxon>
        <taxon>Actinomycetes</taxon>
        <taxon>Catenulisporales</taxon>
        <taxon>Actinospicaceae</taxon>
        <taxon>Actinospica</taxon>
    </lineage>
</organism>
<proteinExistence type="predicted"/>
<name>A0A941ECL8_9ACTN</name>
<protein>
    <submittedName>
        <fullName evidence="1">Uncharacterized protein</fullName>
    </submittedName>
</protein>